<dbReference type="UniPathway" id="UPA00109">
    <property type="reaction ID" value="UER00180"/>
</dbReference>
<evidence type="ECO:0000256" key="2">
    <source>
        <dbReference type="ARBA" id="ARBA00005007"/>
    </source>
</evidence>
<evidence type="ECO:0000256" key="8">
    <source>
        <dbReference type="ARBA" id="ARBA00023152"/>
    </source>
</evidence>
<comment type="similarity">
    <text evidence="3">Belongs to the hexokinase family.</text>
</comment>
<dbReference type="GO" id="GO:0001678">
    <property type="term" value="P:intracellular glucose homeostasis"/>
    <property type="evidence" value="ECO:0007669"/>
    <property type="project" value="InterPro"/>
</dbReference>
<dbReference type="GO" id="GO:0005829">
    <property type="term" value="C:cytosol"/>
    <property type="evidence" value="ECO:0007669"/>
    <property type="project" value="TreeGrafter"/>
</dbReference>
<accession>A0A7T8BAN5</accession>
<dbReference type="PROSITE" id="PS51748">
    <property type="entry name" value="HEXOKINASE_2"/>
    <property type="match status" value="1"/>
</dbReference>
<evidence type="ECO:0000313" key="12">
    <source>
        <dbReference type="EMBL" id="QQO10909.1"/>
    </source>
</evidence>
<evidence type="ECO:0000313" key="13">
    <source>
        <dbReference type="Proteomes" id="UP000595917"/>
    </source>
</evidence>
<evidence type="ECO:0000256" key="6">
    <source>
        <dbReference type="ARBA" id="ARBA00022777"/>
    </source>
</evidence>
<dbReference type="GO" id="GO:0006096">
    <property type="term" value="P:glycolytic process"/>
    <property type="evidence" value="ECO:0007669"/>
    <property type="project" value="UniProtKB-UniPathway"/>
</dbReference>
<feature type="domain" description="Hexokinase N-terminal" evidence="10">
    <location>
        <begin position="29"/>
        <end position="198"/>
    </location>
</feature>
<organism evidence="12 13">
    <name type="scientific">Breznakiella homolactica</name>
    <dbReference type="NCBI Taxonomy" id="2798577"/>
    <lineage>
        <taxon>Bacteria</taxon>
        <taxon>Pseudomonadati</taxon>
        <taxon>Spirochaetota</taxon>
        <taxon>Spirochaetia</taxon>
        <taxon>Spirochaetales</taxon>
        <taxon>Breznakiellaceae</taxon>
        <taxon>Breznakiella</taxon>
    </lineage>
</organism>
<evidence type="ECO:0000256" key="9">
    <source>
        <dbReference type="ARBA" id="ARBA00047905"/>
    </source>
</evidence>
<evidence type="ECO:0000256" key="5">
    <source>
        <dbReference type="ARBA" id="ARBA00022741"/>
    </source>
</evidence>
<sequence>MTSSFNPEELAEFARYYGFHYDVCDPAVLVRDIKIDMERGLRGQPSSLAMLPSYLRPISQVPPGKSVIALDAGGTNLRSALVRFDENGNIVAEGTRKAPMPGTRGPVSAEQFFDEIADLVIPFLEDTRDIEGIGFCFSYPMEMTQDSDGILIGFSKEVDAPDVIGKAIGSGLREAIARRGKQAPERIVLLNDTVSTLLCGLAELPSNGGRWQGEDKYGIPGGPVIGFILGTGINIAYPEKQIPKIGFDSASAPQVVVCETGNFTSRYQGILDRSYDATTKNPSGYTFEKATAGAYLGPLSLFILKQAVRDGVIRFGKSEELLAMETLQTKDLNAFMHAPLAAEGPVGSLFSLDERDALASLVYTVSLITERAGMFAAAALTAAVKQIGEGYDPFVPVRIAVEGTTYVVYKGMRESLESHLHTMMYAEKPRNYMISPVEQASLFGAAVAALSN</sequence>
<dbReference type="InterPro" id="IPR022673">
    <property type="entry name" value="Hexokinase_C"/>
</dbReference>
<dbReference type="PANTHER" id="PTHR19443:SF16">
    <property type="entry name" value="HEXOKINASE TYPE 1-RELATED"/>
    <property type="match status" value="1"/>
</dbReference>
<dbReference type="Gene3D" id="3.30.420.40">
    <property type="match status" value="1"/>
</dbReference>
<dbReference type="GO" id="GO:0005536">
    <property type="term" value="F:D-glucose binding"/>
    <property type="evidence" value="ECO:0007669"/>
    <property type="project" value="InterPro"/>
</dbReference>
<dbReference type="SUPFAM" id="SSF53067">
    <property type="entry name" value="Actin-like ATPase domain"/>
    <property type="match status" value="2"/>
</dbReference>
<dbReference type="EMBL" id="CP067089">
    <property type="protein sequence ID" value="QQO10909.1"/>
    <property type="molecule type" value="Genomic_DNA"/>
</dbReference>
<keyword evidence="4" id="KW-0808">Transferase</keyword>
<dbReference type="PRINTS" id="PR00475">
    <property type="entry name" value="HEXOKINASE"/>
</dbReference>
<dbReference type="GO" id="GO:0004340">
    <property type="term" value="F:glucokinase activity"/>
    <property type="evidence" value="ECO:0007669"/>
    <property type="project" value="TreeGrafter"/>
</dbReference>
<comment type="catalytic activity">
    <reaction evidence="9">
        <text>D-fructose + ATP = D-fructose 6-phosphate + ADP + H(+)</text>
        <dbReference type="Rhea" id="RHEA:16125"/>
        <dbReference type="ChEBI" id="CHEBI:15378"/>
        <dbReference type="ChEBI" id="CHEBI:30616"/>
        <dbReference type="ChEBI" id="CHEBI:37721"/>
        <dbReference type="ChEBI" id="CHEBI:61527"/>
        <dbReference type="ChEBI" id="CHEBI:456216"/>
        <dbReference type="EC" id="2.7.1.1"/>
    </reaction>
    <physiologicalReaction direction="left-to-right" evidence="9">
        <dbReference type="Rhea" id="RHEA:16126"/>
    </physiologicalReaction>
</comment>
<keyword evidence="6" id="KW-0418">Kinase</keyword>
<reference evidence="12" key="1">
    <citation type="submission" date="2021-01" db="EMBL/GenBank/DDBJ databases">
        <title>Description of Breznakiella homolactica.</title>
        <authorList>
            <person name="Song Y."/>
            <person name="Brune A."/>
        </authorList>
    </citation>
    <scope>NUCLEOTIDE SEQUENCE</scope>
    <source>
        <strain evidence="12">RmG30</strain>
    </source>
</reference>
<evidence type="ECO:0000259" key="10">
    <source>
        <dbReference type="Pfam" id="PF00349"/>
    </source>
</evidence>
<keyword evidence="7" id="KW-0067">ATP-binding</keyword>
<gene>
    <name evidence="12" type="ORF">JFL75_08330</name>
</gene>
<dbReference type="GO" id="GO:0008865">
    <property type="term" value="F:fructokinase activity"/>
    <property type="evidence" value="ECO:0007669"/>
    <property type="project" value="TreeGrafter"/>
</dbReference>
<dbReference type="InterPro" id="IPR043129">
    <property type="entry name" value="ATPase_NBD"/>
</dbReference>
<dbReference type="GO" id="GO:0005524">
    <property type="term" value="F:ATP binding"/>
    <property type="evidence" value="ECO:0007669"/>
    <property type="project" value="UniProtKB-KW"/>
</dbReference>
<evidence type="ECO:0000256" key="1">
    <source>
        <dbReference type="ARBA" id="ARBA00004921"/>
    </source>
</evidence>
<dbReference type="CDD" id="cd24000">
    <property type="entry name" value="ASKHA_NBD_HK"/>
    <property type="match status" value="1"/>
</dbReference>
<protein>
    <submittedName>
        <fullName evidence="12">Hexokinase</fullName>
    </submittedName>
</protein>
<comment type="pathway">
    <text evidence="1">Carbohydrate degradation.</text>
</comment>
<evidence type="ECO:0000256" key="7">
    <source>
        <dbReference type="ARBA" id="ARBA00022840"/>
    </source>
</evidence>
<dbReference type="Pfam" id="PF03727">
    <property type="entry name" value="Hexokinase_2"/>
    <property type="match status" value="1"/>
</dbReference>
<dbReference type="InterPro" id="IPR001312">
    <property type="entry name" value="Hexokinase"/>
</dbReference>
<dbReference type="GO" id="GO:0006006">
    <property type="term" value="P:glucose metabolic process"/>
    <property type="evidence" value="ECO:0007669"/>
    <property type="project" value="TreeGrafter"/>
</dbReference>
<dbReference type="Proteomes" id="UP000595917">
    <property type="component" value="Chromosome"/>
</dbReference>
<feature type="domain" description="Hexokinase C-terminal" evidence="11">
    <location>
        <begin position="225"/>
        <end position="450"/>
    </location>
</feature>
<name>A0A7T8BAN5_9SPIR</name>
<evidence type="ECO:0000259" key="11">
    <source>
        <dbReference type="Pfam" id="PF03727"/>
    </source>
</evidence>
<dbReference type="Gene3D" id="3.40.367.20">
    <property type="match status" value="1"/>
</dbReference>
<dbReference type="RefSeq" id="WP_215628214.1">
    <property type="nucleotide sequence ID" value="NZ_CP067089.2"/>
</dbReference>
<dbReference type="KEGG" id="bhc:JFL75_08330"/>
<dbReference type="InterPro" id="IPR022672">
    <property type="entry name" value="Hexokinase_N"/>
</dbReference>
<comment type="pathway">
    <text evidence="2">Carbohydrate metabolism.</text>
</comment>
<dbReference type="AlphaFoldDB" id="A0A7T8BAN5"/>
<keyword evidence="5" id="KW-0547">Nucleotide-binding</keyword>
<evidence type="ECO:0000256" key="4">
    <source>
        <dbReference type="ARBA" id="ARBA00022679"/>
    </source>
</evidence>
<proteinExistence type="inferred from homology"/>
<keyword evidence="8" id="KW-0324">Glycolysis</keyword>
<dbReference type="Pfam" id="PF00349">
    <property type="entry name" value="Hexokinase_1"/>
    <property type="match status" value="1"/>
</dbReference>
<evidence type="ECO:0000256" key="3">
    <source>
        <dbReference type="ARBA" id="ARBA00009225"/>
    </source>
</evidence>
<keyword evidence="13" id="KW-1185">Reference proteome</keyword>
<dbReference type="PANTHER" id="PTHR19443">
    <property type="entry name" value="HEXOKINASE"/>
    <property type="match status" value="1"/>
</dbReference>